<protein>
    <submittedName>
        <fullName evidence="1">Uncharacterized protein</fullName>
    </submittedName>
</protein>
<gene>
    <name evidence="1" type="ORF">PECM_007918</name>
</gene>
<dbReference type="OrthoDB" id="4392610at2759"/>
<sequence>MAGLEHKILKNLLLSRYWELPNIAKESRVLRSLGLGKEEQKLRKVAYNQLSLTLKRLNESLGTCLK</sequence>
<keyword evidence="2" id="KW-1185">Reference proteome</keyword>
<comment type="caution">
    <text evidence="1">The sequence shown here is derived from an EMBL/GenBank/DDBJ whole genome shotgun (WGS) entry which is preliminary data.</text>
</comment>
<name>A0A8J8WH30_9EURO</name>
<accession>A0A8J8WH30</accession>
<dbReference type="Proteomes" id="UP000631181">
    <property type="component" value="Unassembled WGS sequence"/>
</dbReference>
<evidence type="ECO:0000313" key="2">
    <source>
        <dbReference type="Proteomes" id="UP000631181"/>
    </source>
</evidence>
<reference evidence="1" key="1">
    <citation type="journal article" date="2020" name="Front. Microbiol.">
        <title>Gene regulatory networks of Penicillium echinulatum 2HH and Penicillium oxalicum 114-2 inferred by a computational biology approach.</title>
        <authorList>
            <person name="Lenz A.R."/>
            <person name="Galan-Vasquez E."/>
            <person name="Balbinot E."/>
            <person name="De Abreu F.P."/>
            <person name="De Oliveira N.S."/>
            <person name="Da Rosa L.O."/>
            <person name="De Avila E Silva S."/>
            <person name="Camassola M."/>
            <person name="Dillon A.J.P."/>
            <person name="Perez-Rueda E."/>
        </authorList>
    </citation>
    <scope>NUCLEOTIDE SEQUENCE</scope>
    <source>
        <strain evidence="1">S1M29</strain>
    </source>
</reference>
<proteinExistence type="predicted"/>
<dbReference type="EMBL" id="WIWV01000077">
    <property type="protein sequence ID" value="KAF7714706.1"/>
    <property type="molecule type" value="Genomic_DNA"/>
</dbReference>
<organism evidence="1 2">
    <name type="scientific">Penicillium ucsense</name>
    <dbReference type="NCBI Taxonomy" id="2839758"/>
    <lineage>
        <taxon>Eukaryota</taxon>
        <taxon>Fungi</taxon>
        <taxon>Dikarya</taxon>
        <taxon>Ascomycota</taxon>
        <taxon>Pezizomycotina</taxon>
        <taxon>Eurotiomycetes</taxon>
        <taxon>Eurotiomycetidae</taxon>
        <taxon>Eurotiales</taxon>
        <taxon>Aspergillaceae</taxon>
        <taxon>Penicillium</taxon>
    </lineage>
</organism>
<evidence type="ECO:0000313" key="1">
    <source>
        <dbReference type="EMBL" id="KAF7714706.1"/>
    </source>
</evidence>
<dbReference type="AlphaFoldDB" id="A0A8J8WH30"/>